<evidence type="ECO:0000313" key="2">
    <source>
        <dbReference type="Proteomes" id="UP000030755"/>
    </source>
</evidence>
<sequence length="706" mass="82163">MKFEKDFENLILFLGCFRWLENEPKFLKFAKFDEDQLREWKTLGAELEKRTFSAIESSITKKLNEIAAGYLVGPCKTDFLKFLESLILKNKNFKLKMSKYAAIMGKFAHEDKENPFHYIVNNDYTSSQKGNFRIPFEHLDLVKYNRDSYVNPGYYSNIETFYEILQTQVKFDEKKRIYLLTIGLKPLSNLSVERILMDTETKVEVSPIKFEKLVRDEFSYFVNTVIYEGKKRKAKRFGRTDLEDAYIGFHSITVPIVAHRISTNEVTFYAYDPAIVTWNPKVSSSFIEINEYIGLISSGLRKENPESKLYTFIATYERTLTKGSVLQSLSVALYNDFSRLINFQRHDDPKKRPLKLTDKEKPEEIPLKDIRGERYWCSFKDLLGHYAAQNTLLDGKKRRVMYAASLVKFQDLLKSTLTKFKFPNTEILESLQFLITWVAENLAYTLPCLEEDVDFYSDGAIDQITMSVSFNDDMTDEQLYLGIHNTPYQRIKRANQKTGIMSKCASPFKFTTEPFFQSNSILHYLVDKDLQFEEKPAGWPRGSCAEDQCCTLAITGGFPFNKEKLPNPIVPDEKNRKKSLAVLSFRYYPRDRLFLTPVDRCKNCQSYRQAKNSEGIFQDISYQGISFTDWMYYNMLHTSGQSTAFGLPKGTILSEKDASIVGHLKKIKKYMSVKENYKALRDHEEDHVYAKSKAFSYVDVHQNINM</sequence>
<proteinExistence type="predicted"/>
<dbReference type="HOGENOM" id="CLU_390861_0_0_1"/>
<dbReference type="EMBL" id="KE561110">
    <property type="protein sequence ID" value="EPZ32827.1"/>
    <property type="molecule type" value="Genomic_DNA"/>
</dbReference>
<evidence type="ECO:0000313" key="1">
    <source>
        <dbReference type="EMBL" id="EPZ32827.1"/>
    </source>
</evidence>
<accession>A0A075AVT2</accession>
<dbReference type="Proteomes" id="UP000030755">
    <property type="component" value="Unassembled WGS sequence"/>
</dbReference>
<reference evidence="1 2" key="1">
    <citation type="journal article" date="2013" name="Curr. Biol.">
        <title>Shared signatures of parasitism and phylogenomics unite Cryptomycota and microsporidia.</title>
        <authorList>
            <person name="James T.Y."/>
            <person name="Pelin A."/>
            <person name="Bonen L."/>
            <person name="Ahrendt S."/>
            <person name="Sain D."/>
            <person name="Corradi N."/>
            <person name="Stajich J.E."/>
        </authorList>
    </citation>
    <scope>NUCLEOTIDE SEQUENCE [LARGE SCALE GENOMIC DNA]</scope>
    <source>
        <strain evidence="1 2">CSF55</strain>
    </source>
</reference>
<name>A0A075AVT2_ROZAC</name>
<dbReference type="AlphaFoldDB" id="A0A075AVT2"/>
<organism evidence="1 2">
    <name type="scientific">Rozella allomycis (strain CSF55)</name>
    <dbReference type="NCBI Taxonomy" id="988480"/>
    <lineage>
        <taxon>Eukaryota</taxon>
        <taxon>Fungi</taxon>
        <taxon>Fungi incertae sedis</taxon>
        <taxon>Cryptomycota</taxon>
        <taxon>Cryptomycota incertae sedis</taxon>
        <taxon>Rozella</taxon>
    </lineage>
</organism>
<keyword evidence="2" id="KW-1185">Reference proteome</keyword>
<gene>
    <name evidence="1" type="ORF">O9G_004098</name>
</gene>
<protein>
    <submittedName>
        <fullName evidence="1">Uncharacterized protein</fullName>
    </submittedName>
</protein>